<dbReference type="NCBIfam" id="TIGR00731">
    <property type="entry name" value="bL25_bact_ctc"/>
    <property type="match status" value="1"/>
</dbReference>
<dbReference type="InterPro" id="IPR020930">
    <property type="entry name" value="Ribosomal_uL5_bac-type"/>
</dbReference>
<evidence type="ECO:0000313" key="10">
    <source>
        <dbReference type="Proteomes" id="UP000178747"/>
    </source>
</evidence>
<dbReference type="SUPFAM" id="SSF50715">
    <property type="entry name" value="Ribosomal protein L25-like"/>
    <property type="match status" value="1"/>
</dbReference>
<evidence type="ECO:0000256" key="6">
    <source>
        <dbReference type="SAM" id="MobiDB-lite"/>
    </source>
</evidence>
<dbReference type="Gene3D" id="2.40.240.10">
    <property type="entry name" value="Ribosomal Protein L25, Chain P"/>
    <property type="match status" value="1"/>
</dbReference>
<dbReference type="InterPro" id="IPR020057">
    <property type="entry name" value="Ribosomal_bL25_b-dom"/>
</dbReference>
<keyword evidence="4 5" id="KW-0687">Ribonucleoprotein</keyword>
<dbReference type="InterPro" id="IPR020056">
    <property type="entry name" value="Rbsml_bL25/Gln-tRNA_synth_N"/>
</dbReference>
<dbReference type="CDD" id="cd00495">
    <property type="entry name" value="Ribosomal_L25_TL5_CTC"/>
    <property type="match status" value="1"/>
</dbReference>
<evidence type="ECO:0000259" key="8">
    <source>
        <dbReference type="Pfam" id="PF14693"/>
    </source>
</evidence>
<dbReference type="GO" id="GO:0008097">
    <property type="term" value="F:5S rRNA binding"/>
    <property type="evidence" value="ECO:0007669"/>
    <property type="project" value="InterPro"/>
</dbReference>
<comment type="function">
    <text evidence="5">This is one of the proteins that binds to the 5S RNA in the ribosome where it forms part of the central protuberance.</text>
</comment>
<keyword evidence="2 5" id="KW-0694">RNA-binding</keyword>
<proteinExistence type="inferred from homology"/>
<evidence type="ECO:0000256" key="5">
    <source>
        <dbReference type="HAMAP-Rule" id="MF_01334"/>
    </source>
</evidence>
<sequence>MSKLSLIVKTRELTGKKTKELKKQGQIPAVLYGHKVKPQILSVNYSEFEKLYSQAGASTLIDLSIDDKKPLKVLIQEVQLDPVSNNLIHIDFYQVRMDEKLKATIELEFIGTPPAVKEFAAILVTNLDSVEVECLPKDLVHEIKVDLSSLKNFNDVIRISDLVVPPGITILNPADEVIALVQEPRKEEEIEAKPTEVEAAVIGEEAKVAEGEATKPAEEPTEKKG</sequence>
<feature type="domain" description="Large ribosomal subunit protein bL25 beta" evidence="8">
    <location>
        <begin position="100"/>
        <end position="185"/>
    </location>
</feature>
<dbReference type="InterPro" id="IPR037121">
    <property type="entry name" value="Ribosomal_bL25_C"/>
</dbReference>
<dbReference type="GO" id="GO:0022625">
    <property type="term" value="C:cytosolic large ribosomal subunit"/>
    <property type="evidence" value="ECO:0007669"/>
    <property type="project" value="TreeGrafter"/>
</dbReference>
<evidence type="ECO:0000259" key="7">
    <source>
        <dbReference type="Pfam" id="PF01386"/>
    </source>
</evidence>
<keyword evidence="1 5" id="KW-0699">rRNA-binding</keyword>
<reference evidence="9 10" key="1">
    <citation type="journal article" date="2016" name="Nat. Commun.">
        <title>Thousands of microbial genomes shed light on interconnected biogeochemical processes in an aquifer system.</title>
        <authorList>
            <person name="Anantharaman K."/>
            <person name="Brown C.T."/>
            <person name="Hug L.A."/>
            <person name="Sharon I."/>
            <person name="Castelle C.J."/>
            <person name="Probst A.J."/>
            <person name="Thomas B.C."/>
            <person name="Singh A."/>
            <person name="Wilkins M.J."/>
            <person name="Karaoz U."/>
            <person name="Brodie E.L."/>
            <person name="Williams K.H."/>
            <person name="Hubbard S.S."/>
            <person name="Banfield J.F."/>
        </authorList>
    </citation>
    <scope>NUCLEOTIDE SEQUENCE [LARGE SCALE GENOMIC DNA]</scope>
</reference>
<comment type="subunit">
    <text evidence="5">Part of the 50S ribosomal subunit; part of the 5S rRNA/L5/L18/L25 subcomplex. Contacts the 5S rRNA. Binds to the 5S rRNA independently of L5 and L18.</text>
</comment>
<dbReference type="Pfam" id="PF01386">
    <property type="entry name" value="Ribosomal_L25p"/>
    <property type="match status" value="1"/>
</dbReference>
<feature type="domain" description="Large ribosomal subunit protein bL25 L25" evidence="7">
    <location>
        <begin position="8"/>
        <end position="92"/>
    </location>
</feature>
<dbReference type="InterPro" id="IPR029751">
    <property type="entry name" value="Ribosomal_L25_dom"/>
</dbReference>
<evidence type="ECO:0000256" key="3">
    <source>
        <dbReference type="ARBA" id="ARBA00022980"/>
    </source>
</evidence>
<dbReference type="Gene3D" id="2.170.120.20">
    <property type="entry name" value="Ribosomal protein L25, beta domain"/>
    <property type="match status" value="1"/>
</dbReference>
<comment type="similarity">
    <text evidence="5">Belongs to the bacterial ribosomal protein bL25 family. CTC subfamily.</text>
</comment>
<name>A0A1G1Y6I6_9BACT</name>
<dbReference type="InterPro" id="IPR001021">
    <property type="entry name" value="Ribosomal_bL25_long"/>
</dbReference>
<feature type="compositionally biased region" description="Basic and acidic residues" evidence="6">
    <location>
        <begin position="204"/>
        <end position="225"/>
    </location>
</feature>
<accession>A0A1G1Y6I6</accession>
<gene>
    <name evidence="5" type="primary">rplY</name>
    <name evidence="5" type="synonym">ctc</name>
    <name evidence="9" type="ORF">A3J62_00945</name>
</gene>
<evidence type="ECO:0000256" key="4">
    <source>
        <dbReference type="ARBA" id="ARBA00023274"/>
    </source>
</evidence>
<feature type="region of interest" description="Disordered" evidence="6">
    <location>
        <begin position="203"/>
        <end position="225"/>
    </location>
</feature>
<dbReference type="GO" id="GO:0006412">
    <property type="term" value="P:translation"/>
    <property type="evidence" value="ECO:0007669"/>
    <property type="project" value="UniProtKB-UniRule"/>
</dbReference>
<dbReference type="AlphaFoldDB" id="A0A1G1Y6I6"/>
<organism evidence="9 10">
    <name type="scientific">Candidatus Buchananbacteria bacterium RIFCSPHIGHO2_02_FULL_38_8</name>
    <dbReference type="NCBI Taxonomy" id="1797538"/>
    <lineage>
        <taxon>Bacteria</taxon>
        <taxon>Candidatus Buchananiibacteriota</taxon>
    </lineage>
</organism>
<dbReference type="EMBL" id="MHIH01000005">
    <property type="protein sequence ID" value="OGY47953.1"/>
    <property type="molecule type" value="Genomic_DNA"/>
</dbReference>
<dbReference type="Proteomes" id="UP000178747">
    <property type="component" value="Unassembled WGS sequence"/>
</dbReference>
<comment type="caution">
    <text evidence="9">The sequence shown here is derived from an EMBL/GenBank/DDBJ whole genome shotgun (WGS) entry which is preliminary data.</text>
</comment>
<dbReference type="InterPro" id="IPR011035">
    <property type="entry name" value="Ribosomal_bL25/Gln-tRNA_synth"/>
</dbReference>
<evidence type="ECO:0000313" key="9">
    <source>
        <dbReference type="EMBL" id="OGY47953.1"/>
    </source>
</evidence>
<dbReference type="HAMAP" id="MF_01334">
    <property type="entry name" value="Ribosomal_bL25_CTC"/>
    <property type="match status" value="1"/>
</dbReference>
<dbReference type="Pfam" id="PF14693">
    <property type="entry name" value="Ribosomal_TL5_C"/>
    <property type="match status" value="1"/>
</dbReference>
<evidence type="ECO:0000256" key="1">
    <source>
        <dbReference type="ARBA" id="ARBA00022730"/>
    </source>
</evidence>
<dbReference type="PANTHER" id="PTHR33284">
    <property type="entry name" value="RIBOSOMAL PROTEIN L25/GLN-TRNA SYNTHETASE, ANTI-CODON-BINDING DOMAIN-CONTAINING PROTEIN"/>
    <property type="match status" value="1"/>
</dbReference>
<keyword evidence="3 5" id="KW-0689">Ribosomal protein</keyword>
<dbReference type="GO" id="GO:0003735">
    <property type="term" value="F:structural constituent of ribosome"/>
    <property type="evidence" value="ECO:0007669"/>
    <property type="project" value="InterPro"/>
</dbReference>
<evidence type="ECO:0000256" key="2">
    <source>
        <dbReference type="ARBA" id="ARBA00022884"/>
    </source>
</evidence>
<dbReference type="PANTHER" id="PTHR33284:SF1">
    <property type="entry name" value="RIBOSOMAL PROTEIN L25_GLN-TRNA SYNTHETASE, ANTI-CODON-BINDING DOMAIN-CONTAINING PROTEIN"/>
    <property type="match status" value="1"/>
</dbReference>
<protein>
    <recommendedName>
        <fullName evidence="5">Large ribosomal subunit protein bL25</fullName>
    </recommendedName>
    <alternativeName>
        <fullName evidence="5">General stress protein CTC</fullName>
    </alternativeName>
</protein>